<organism evidence="10">
    <name type="scientific">Pseudomonas syringae</name>
    <dbReference type="NCBI Taxonomy" id="317"/>
    <lineage>
        <taxon>Bacteria</taxon>
        <taxon>Pseudomonadati</taxon>
        <taxon>Pseudomonadota</taxon>
        <taxon>Gammaproteobacteria</taxon>
        <taxon>Pseudomonadales</taxon>
        <taxon>Pseudomonadaceae</taxon>
        <taxon>Pseudomonas</taxon>
    </lineage>
</organism>
<evidence type="ECO:0000256" key="2">
    <source>
        <dbReference type="ARBA" id="ARBA00011900"/>
    </source>
</evidence>
<gene>
    <name evidence="10" type="ORF">PspP123CL_19020</name>
</gene>
<dbReference type="GO" id="GO:0032259">
    <property type="term" value="P:methylation"/>
    <property type="evidence" value="ECO:0007669"/>
    <property type="project" value="UniProtKB-KW"/>
</dbReference>
<keyword evidence="4 10" id="KW-0808">Transferase</keyword>
<dbReference type="RefSeq" id="WP_024662672.1">
    <property type="nucleotide sequence ID" value="NZ_JAEILI010000014.1"/>
</dbReference>
<dbReference type="InterPro" id="IPR003356">
    <property type="entry name" value="DNA_methylase_A-5"/>
</dbReference>
<evidence type="ECO:0000256" key="5">
    <source>
        <dbReference type="ARBA" id="ARBA00022691"/>
    </source>
</evidence>
<dbReference type="AlphaFoldDB" id="A0A6B2B2Y2"/>
<reference evidence="10" key="1">
    <citation type="journal article" date="2020" name="Phytopathology">
        <title>Zucchini vein clearing disease is caused by several lineages within Pseudomonas syringae species complex.</title>
        <authorList>
            <person name="Lacault C."/>
            <person name="Briand M."/>
            <person name="Jacques M.A."/>
            <person name="Darrasse A."/>
        </authorList>
    </citation>
    <scope>NUCLEOTIDE SEQUENCE</scope>
    <source>
        <strain evidence="10">P123</strain>
    </source>
</reference>
<evidence type="ECO:0000256" key="4">
    <source>
        <dbReference type="ARBA" id="ARBA00022679"/>
    </source>
</evidence>
<feature type="domain" description="DNA methylase adenine-specific" evidence="8">
    <location>
        <begin position="155"/>
        <end position="452"/>
    </location>
</feature>
<comment type="similarity">
    <text evidence="1">Belongs to the N(4)/N(6)-methyltransferase family.</text>
</comment>
<proteinExistence type="inferred from homology"/>
<comment type="catalytic activity">
    <reaction evidence="7">
        <text>a 2'-deoxyadenosine in DNA + S-adenosyl-L-methionine = an N(6)-methyl-2'-deoxyadenosine in DNA + S-adenosyl-L-homocysteine + H(+)</text>
        <dbReference type="Rhea" id="RHEA:15197"/>
        <dbReference type="Rhea" id="RHEA-COMP:12418"/>
        <dbReference type="Rhea" id="RHEA-COMP:12419"/>
        <dbReference type="ChEBI" id="CHEBI:15378"/>
        <dbReference type="ChEBI" id="CHEBI:57856"/>
        <dbReference type="ChEBI" id="CHEBI:59789"/>
        <dbReference type="ChEBI" id="CHEBI:90615"/>
        <dbReference type="ChEBI" id="CHEBI:90616"/>
        <dbReference type="EC" id="2.1.1.72"/>
    </reaction>
</comment>
<dbReference type="PANTHER" id="PTHR42933:SF3">
    <property type="entry name" value="TYPE I RESTRICTION ENZYME MJAVIII METHYLASE SUBUNIT"/>
    <property type="match status" value="1"/>
</dbReference>
<evidence type="ECO:0000313" key="10">
    <source>
        <dbReference type="EMBL" id="NAO78002.1"/>
    </source>
</evidence>
<evidence type="ECO:0000256" key="3">
    <source>
        <dbReference type="ARBA" id="ARBA00022603"/>
    </source>
</evidence>
<dbReference type="GO" id="GO:0009307">
    <property type="term" value="P:DNA restriction-modification system"/>
    <property type="evidence" value="ECO:0007669"/>
    <property type="project" value="UniProtKB-KW"/>
</dbReference>
<protein>
    <recommendedName>
        <fullName evidence="2">site-specific DNA-methyltransferase (adenine-specific)</fullName>
        <ecNumber evidence="2">2.1.1.72</ecNumber>
    </recommendedName>
</protein>
<evidence type="ECO:0000259" key="9">
    <source>
        <dbReference type="Pfam" id="PF12161"/>
    </source>
</evidence>
<keyword evidence="5" id="KW-0949">S-adenosyl-L-methionine</keyword>
<keyword evidence="3 10" id="KW-0489">Methyltransferase</keyword>
<dbReference type="Pfam" id="PF02384">
    <property type="entry name" value="N6_Mtase"/>
    <property type="match status" value="1"/>
</dbReference>
<dbReference type="InterPro" id="IPR029063">
    <property type="entry name" value="SAM-dependent_MTases_sf"/>
</dbReference>
<dbReference type="Pfam" id="PF12161">
    <property type="entry name" value="HsdM_N"/>
    <property type="match status" value="1"/>
</dbReference>
<dbReference type="PRINTS" id="PR00507">
    <property type="entry name" value="N12N6MTFRASE"/>
</dbReference>
<dbReference type="PROSITE" id="PS00092">
    <property type="entry name" value="N6_MTASE"/>
    <property type="match status" value="1"/>
</dbReference>
<dbReference type="EC" id="2.1.1.72" evidence="2"/>
<dbReference type="Gene3D" id="3.40.50.150">
    <property type="entry name" value="Vaccinia Virus protein VP39"/>
    <property type="match status" value="1"/>
</dbReference>
<evidence type="ECO:0000259" key="8">
    <source>
        <dbReference type="Pfam" id="PF02384"/>
    </source>
</evidence>
<dbReference type="InterPro" id="IPR051537">
    <property type="entry name" value="DNA_Adenine_Mtase"/>
</dbReference>
<dbReference type="InterPro" id="IPR002052">
    <property type="entry name" value="DNA_methylase_N6_adenine_CS"/>
</dbReference>
<dbReference type="SUPFAM" id="SSF53335">
    <property type="entry name" value="S-adenosyl-L-methionine-dependent methyltransferases"/>
    <property type="match status" value="1"/>
</dbReference>
<dbReference type="GO" id="GO:0003677">
    <property type="term" value="F:DNA binding"/>
    <property type="evidence" value="ECO:0007669"/>
    <property type="project" value="InterPro"/>
</dbReference>
<dbReference type="GO" id="GO:0009007">
    <property type="term" value="F:site-specific DNA-methyltransferase (adenine-specific) activity"/>
    <property type="evidence" value="ECO:0007669"/>
    <property type="project" value="UniProtKB-EC"/>
</dbReference>
<sequence length="658" mass="73842">MNMENHSQTAAFLWSIADLLRGDFKQSQYGRIILPFTLLRRMECVLTPTKDEVIKQTFAQEGRPDTVREMILLRAAGQQFFNASPLTLGTLSDTQTAADLMSYVQSFSKDAREIFEHFHFEDFVQQLATANLLYQVVQRFAVAPLEPERISNFGMGIIFEELIRKFAESSNETAGEHFTPRDIVHLTTSLVITDQDHKLAPNSIVTIYDPTAGTGGFLSEGDEYIQSISEKVSVSLHGQELNPESYAICKADMLIKGQDVASIKLGNTLSNDQLADKRFDFMLSNPPFGVEWRKVQKQITDEHSHKGFDGRFGPGLPRVSDGSLLFLLHLVSKMRDPRDGGSRIGIILNGSPLFTGGAGSGESEIRRYLLQNDLVEAIIALPTDMFYNTGIATYVWILSNHKASARQGKVQLIDASQHYAKMRKSLGSKRQYITEDQISELVRLYGSFEQTAQSKIFPIDAFGYRRITVERPLRLNFQTSAERIAKVLEEKALQKLDSAARQQLLAALQATDATKLHRNREQFSKLLKKALTAHSVSLSMPELKALLNALSKRDPEADICTSKGQPEADTGLRDNENVPLGESVHDYFHREVIPHVPDAWIDESKTDALDGEVGIVGFEIPFNRHFYMFQPPRPLAEIDRDLKACTDRIKQMIEGLSA</sequence>
<comment type="caution">
    <text evidence="10">The sequence shown here is derived from an EMBL/GenBank/DDBJ whole genome shotgun (WGS) entry which is preliminary data.</text>
</comment>
<evidence type="ECO:0000256" key="7">
    <source>
        <dbReference type="ARBA" id="ARBA00047942"/>
    </source>
</evidence>
<dbReference type="GO" id="GO:0008170">
    <property type="term" value="F:N-methyltransferase activity"/>
    <property type="evidence" value="ECO:0007669"/>
    <property type="project" value="InterPro"/>
</dbReference>
<evidence type="ECO:0000256" key="1">
    <source>
        <dbReference type="ARBA" id="ARBA00006594"/>
    </source>
</evidence>
<dbReference type="PANTHER" id="PTHR42933">
    <property type="entry name" value="SLR6095 PROTEIN"/>
    <property type="match status" value="1"/>
</dbReference>
<name>A0A6B2B2Y2_PSESX</name>
<dbReference type="CDD" id="cd02440">
    <property type="entry name" value="AdoMet_MTases"/>
    <property type="match status" value="1"/>
</dbReference>
<feature type="domain" description="N6 adenine-specific DNA methyltransferase N-terminal" evidence="9">
    <location>
        <begin position="10"/>
        <end position="140"/>
    </location>
</feature>
<dbReference type="InterPro" id="IPR022749">
    <property type="entry name" value="D12N6_MeTrfase_N"/>
</dbReference>
<evidence type="ECO:0000256" key="6">
    <source>
        <dbReference type="ARBA" id="ARBA00022747"/>
    </source>
</evidence>
<dbReference type="EMBL" id="VLIF01000014">
    <property type="protein sequence ID" value="NAO78002.1"/>
    <property type="molecule type" value="Genomic_DNA"/>
</dbReference>
<accession>A0A6B2B2Y2</accession>
<keyword evidence="6" id="KW-0680">Restriction system</keyword>